<sequence>MRTPLFLPCPNPKVGPISCWLATSSYLLLDNGLLSDGYSNRGSSDQRPAGPQNHSFGISGEFHLTKLKLLEEEEEWDVYLLLPFQQSISHPW</sequence>
<reference evidence="1 2" key="1">
    <citation type="journal article" date="2022" name="Hortic Res">
        <title>A haplotype resolved chromosomal level avocado genome allows analysis of novel avocado genes.</title>
        <authorList>
            <person name="Nath O."/>
            <person name="Fletcher S.J."/>
            <person name="Hayward A."/>
            <person name="Shaw L.M."/>
            <person name="Masouleh A.K."/>
            <person name="Furtado A."/>
            <person name="Henry R.J."/>
            <person name="Mitter N."/>
        </authorList>
    </citation>
    <scope>NUCLEOTIDE SEQUENCE [LARGE SCALE GENOMIC DNA]</scope>
    <source>
        <strain evidence="2">cv. Hass</strain>
    </source>
</reference>
<gene>
    <name evidence="1" type="ORF">MRB53_002151</name>
</gene>
<comment type="caution">
    <text evidence="1">The sequence shown here is derived from an EMBL/GenBank/DDBJ whole genome shotgun (WGS) entry which is preliminary data.</text>
</comment>
<dbReference type="Proteomes" id="UP001234297">
    <property type="component" value="Chromosome 1"/>
</dbReference>
<evidence type="ECO:0000313" key="1">
    <source>
        <dbReference type="EMBL" id="KAJ8649128.1"/>
    </source>
</evidence>
<accession>A0ACC2MUC5</accession>
<keyword evidence="2" id="KW-1185">Reference proteome</keyword>
<evidence type="ECO:0000313" key="2">
    <source>
        <dbReference type="Proteomes" id="UP001234297"/>
    </source>
</evidence>
<protein>
    <submittedName>
        <fullName evidence="1">Uncharacterized protein</fullName>
    </submittedName>
</protein>
<name>A0ACC2MUC5_PERAE</name>
<proteinExistence type="predicted"/>
<dbReference type="EMBL" id="CM056809">
    <property type="protein sequence ID" value="KAJ8649128.1"/>
    <property type="molecule type" value="Genomic_DNA"/>
</dbReference>
<organism evidence="1 2">
    <name type="scientific">Persea americana</name>
    <name type="common">Avocado</name>
    <dbReference type="NCBI Taxonomy" id="3435"/>
    <lineage>
        <taxon>Eukaryota</taxon>
        <taxon>Viridiplantae</taxon>
        <taxon>Streptophyta</taxon>
        <taxon>Embryophyta</taxon>
        <taxon>Tracheophyta</taxon>
        <taxon>Spermatophyta</taxon>
        <taxon>Magnoliopsida</taxon>
        <taxon>Magnoliidae</taxon>
        <taxon>Laurales</taxon>
        <taxon>Lauraceae</taxon>
        <taxon>Persea</taxon>
    </lineage>
</organism>